<feature type="region of interest" description="Disordered" evidence="1">
    <location>
        <begin position="109"/>
        <end position="142"/>
    </location>
</feature>
<evidence type="ECO:0000313" key="2">
    <source>
        <dbReference type="EMBL" id="CAD7414982.1"/>
    </source>
</evidence>
<accession>A0A7R9HAN6</accession>
<gene>
    <name evidence="2" type="ORF">TPSB3V08_LOCUS10027</name>
</gene>
<sequence>MVHALPSVTEKGTREVFTDQVICSKSFKEADGKASLLPEFSREHRTAMEDIYSSLQEDLISLELVEEYLLQRYANHAPSLSSTTLEEITVLLMDRSLRLTPQSLEETLEEIGEEKEEAKQQQPSKVPVRRAESDSSDGSAGDAMEGLWRMLSAYDEFRLTQPGYDAFDQDEPHWLDQDLMPWELVEESRKKCLEWFERNKRVDV</sequence>
<dbReference type="EMBL" id="OD008557">
    <property type="protein sequence ID" value="CAD7414982.1"/>
    <property type="molecule type" value="Genomic_DNA"/>
</dbReference>
<name>A0A7R9HAN6_TIMPO</name>
<protein>
    <submittedName>
        <fullName evidence="2">Uncharacterized protein</fullName>
    </submittedName>
</protein>
<proteinExistence type="predicted"/>
<organism evidence="2">
    <name type="scientific">Timema poppense</name>
    <name type="common">Walking stick</name>
    <dbReference type="NCBI Taxonomy" id="170557"/>
    <lineage>
        <taxon>Eukaryota</taxon>
        <taxon>Metazoa</taxon>
        <taxon>Ecdysozoa</taxon>
        <taxon>Arthropoda</taxon>
        <taxon>Hexapoda</taxon>
        <taxon>Insecta</taxon>
        <taxon>Pterygota</taxon>
        <taxon>Neoptera</taxon>
        <taxon>Polyneoptera</taxon>
        <taxon>Phasmatodea</taxon>
        <taxon>Timematodea</taxon>
        <taxon>Timematoidea</taxon>
        <taxon>Timematidae</taxon>
        <taxon>Timema</taxon>
    </lineage>
</organism>
<evidence type="ECO:0000256" key="1">
    <source>
        <dbReference type="SAM" id="MobiDB-lite"/>
    </source>
</evidence>
<dbReference type="AlphaFoldDB" id="A0A7R9HAN6"/>
<reference evidence="2" key="1">
    <citation type="submission" date="2020-11" db="EMBL/GenBank/DDBJ databases">
        <authorList>
            <person name="Tran Van P."/>
        </authorList>
    </citation>
    <scope>NUCLEOTIDE SEQUENCE</scope>
</reference>